<evidence type="ECO:0000313" key="18">
    <source>
        <dbReference type="EMBL" id="CAL5135817.1"/>
    </source>
</evidence>
<dbReference type="Gene3D" id="6.10.140.2220">
    <property type="match status" value="1"/>
</dbReference>
<evidence type="ECO:0000256" key="11">
    <source>
        <dbReference type="ARBA" id="ARBA00048985"/>
    </source>
</evidence>
<evidence type="ECO:0000256" key="9">
    <source>
        <dbReference type="ARBA" id="ARBA00022833"/>
    </source>
</evidence>
<keyword evidence="6" id="KW-0949">S-adenosyl-L-methionine</keyword>
<keyword evidence="3" id="KW-0963">Cytoplasm</keyword>
<name>A0AAV2TKA2_CALDB</name>
<dbReference type="InterPro" id="IPR011990">
    <property type="entry name" value="TPR-like_helical_dom_sf"/>
</dbReference>
<dbReference type="PANTHER" id="PTHR46165">
    <property type="entry name" value="SET AND MYND DOMAIN-CONTAINING PROTEIN 4"/>
    <property type="match status" value="1"/>
</dbReference>
<evidence type="ECO:0000256" key="14">
    <source>
        <dbReference type="ARBA" id="ARBA00093680"/>
    </source>
</evidence>
<keyword evidence="10" id="KW-0539">Nucleus</keyword>
<keyword evidence="7" id="KW-0479">Metal-binding</keyword>
<accession>A0AAV2TKA2</accession>
<evidence type="ECO:0000256" key="15">
    <source>
        <dbReference type="PROSITE-ProRule" id="PRU00134"/>
    </source>
</evidence>
<evidence type="ECO:0000259" key="16">
    <source>
        <dbReference type="PROSITE" id="PS50280"/>
    </source>
</evidence>
<dbReference type="GO" id="GO:0005634">
    <property type="term" value="C:nucleus"/>
    <property type="evidence" value="ECO:0007669"/>
    <property type="project" value="UniProtKB-SubCell"/>
</dbReference>
<evidence type="ECO:0000256" key="3">
    <source>
        <dbReference type="ARBA" id="ARBA00022490"/>
    </source>
</evidence>
<dbReference type="GO" id="GO:0042826">
    <property type="term" value="F:histone deacetylase binding"/>
    <property type="evidence" value="ECO:0007669"/>
    <property type="project" value="TreeGrafter"/>
</dbReference>
<evidence type="ECO:0000259" key="17">
    <source>
        <dbReference type="PROSITE" id="PS50865"/>
    </source>
</evidence>
<comment type="catalytic activity">
    <reaction evidence="11">
        <text>L-lysyl-[protein] + S-adenosyl-L-methionine = N(6)-methyl-L-lysyl-[protein] + S-adenosyl-L-homocysteine + H(+)</text>
        <dbReference type="Rhea" id="RHEA:51736"/>
        <dbReference type="Rhea" id="RHEA-COMP:9752"/>
        <dbReference type="Rhea" id="RHEA-COMP:13053"/>
        <dbReference type="ChEBI" id="CHEBI:15378"/>
        <dbReference type="ChEBI" id="CHEBI:29969"/>
        <dbReference type="ChEBI" id="CHEBI:57856"/>
        <dbReference type="ChEBI" id="CHEBI:59789"/>
        <dbReference type="ChEBI" id="CHEBI:61929"/>
    </reaction>
</comment>
<evidence type="ECO:0000256" key="1">
    <source>
        <dbReference type="ARBA" id="ARBA00004123"/>
    </source>
</evidence>
<keyword evidence="9" id="KW-0862">Zinc</keyword>
<dbReference type="Proteomes" id="UP001497525">
    <property type="component" value="Unassembled WGS sequence"/>
</dbReference>
<comment type="function">
    <text evidence="12">Protein-lysine N-methyltransferase. Monomethylates PRMT5, modulating its transcriptional activity. May also act as a histone methyltransferase. Plays a critical role in cardiac development. Acts as a key epigenetic regulator of gene expression during cardiac development via its dual activities as a methyltransferase and negative regulator of HDAC1.</text>
</comment>
<dbReference type="AlphaFoldDB" id="A0AAV2TKA2"/>
<proteinExistence type="predicted"/>
<dbReference type="InterPro" id="IPR001214">
    <property type="entry name" value="SET_dom"/>
</dbReference>
<dbReference type="InterPro" id="IPR046341">
    <property type="entry name" value="SET_dom_sf"/>
</dbReference>
<protein>
    <recommendedName>
        <fullName evidence="13">Protein-lysine N-methyltransferase SMYD4</fullName>
    </recommendedName>
    <alternativeName>
        <fullName evidence="14">SET and MYND domain-containing protein 4</fullName>
    </alternativeName>
</protein>
<dbReference type="GO" id="GO:0008168">
    <property type="term" value="F:methyltransferase activity"/>
    <property type="evidence" value="ECO:0007669"/>
    <property type="project" value="UniProtKB-KW"/>
</dbReference>
<evidence type="ECO:0000256" key="8">
    <source>
        <dbReference type="ARBA" id="ARBA00022771"/>
    </source>
</evidence>
<reference evidence="18" key="1">
    <citation type="submission" date="2024-06" db="EMBL/GenBank/DDBJ databases">
        <authorList>
            <person name="Liu X."/>
            <person name="Lenzi L."/>
            <person name="Haldenby T S."/>
            <person name="Uol C."/>
        </authorList>
    </citation>
    <scope>NUCLEOTIDE SEQUENCE</scope>
</reference>
<organism evidence="18 19">
    <name type="scientific">Calicophoron daubneyi</name>
    <name type="common">Rumen fluke</name>
    <name type="synonym">Paramphistomum daubneyi</name>
    <dbReference type="NCBI Taxonomy" id="300641"/>
    <lineage>
        <taxon>Eukaryota</taxon>
        <taxon>Metazoa</taxon>
        <taxon>Spiralia</taxon>
        <taxon>Lophotrochozoa</taxon>
        <taxon>Platyhelminthes</taxon>
        <taxon>Trematoda</taxon>
        <taxon>Digenea</taxon>
        <taxon>Plagiorchiida</taxon>
        <taxon>Pronocephalata</taxon>
        <taxon>Paramphistomoidea</taxon>
        <taxon>Paramphistomidae</taxon>
        <taxon>Calicophoron</taxon>
    </lineage>
</organism>
<evidence type="ECO:0000256" key="12">
    <source>
        <dbReference type="ARBA" id="ARBA00093423"/>
    </source>
</evidence>
<evidence type="ECO:0000256" key="13">
    <source>
        <dbReference type="ARBA" id="ARBA00093635"/>
    </source>
</evidence>
<dbReference type="GO" id="GO:0032259">
    <property type="term" value="P:methylation"/>
    <property type="evidence" value="ECO:0007669"/>
    <property type="project" value="UniProtKB-KW"/>
</dbReference>
<gene>
    <name evidence="18" type="ORF">CDAUBV1_LOCUS9928</name>
</gene>
<dbReference type="InterPro" id="IPR044421">
    <property type="entry name" value="SMYD4_SET"/>
</dbReference>
<sequence>MSRREEINPNFKRFCSLVDAACIKNWRNKDCLNSRDVNILWPLGFDKCQTDFQRVCSLMVLPQVSEFQLLPASETAERKALKCDARAKESRERGNKAWRDRDCVTALHCYTRALFMAETDEEKSLALANRSCVLFSLGAYAEVLEDTQMALKHGYPVKQRVRLLVRRAQSFFRLGRLKEARIEFENAECQAKMGRKEPSTSGLLTIINQGLSQCAATGLCDGNPHNHSYAPQVGLFISDPKPLFPSIQIRRQKKKKNRTARANRCSTEDSANIAMYEIAYGDEITGWQLTAKVNITPGDVILVDKPYGRRIHKNRLNLNCYQCLRRCINLVPCRRCSEVGFCSEDCEKAAWMPDWLEDGSETAQTLTVEGRPCHRFECTQVDRLNIPDYAGWKWLRSEELDADSLCELKAYRDRLVFLPADECIGGPNVSWTAFACISRTAPWVIRSLAQVQSSFGERLSSNSKPHAGSVLLPFSGRRDLPTSEINADSFSAIGWLVTNSDKRTPYDLWQRTVAAVFLTHCLSAGGYPLDWGDRCLLDPLEDNRPWEMNKLPASWAAACILHCLQCVASNAYTITHLEYPIKSPYVDVTSDQSELQGVDLNKLSFVEIASGLYPVLSLLNHSCNPNVIQLFLSGGTCCLYALSPIRCGQVLYGNYGAHYGVQSLSERRKYLLSQYNFQCHCIACEQRWSLFNGRRIILCRKCHAPILLETNGNPNNRTEAPQICHCTASIQKQQLDRFQQIVELDLDNKMQSIPIEFATRPFTELNTTFLDHHIRYLVRMLGYDGLEGLLMRPEVHYDWLQETLKLLLQLRYGCYYVITEQLTHVPRL</sequence>
<dbReference type="PROSITE" id="PS50280">
    <property type="entry name" value="SET"/>
    <property type="match status" value="1"/>
</dbReference>
<keyword evidence="8 15" id="KW-0863">Zinc-finger</keyword>
<evidence type="ECO:0000256" key="6">
    <source>
        <dbReference type="ARBA" id="ARBA00022691"/>
    </source>
</evidence>
<dbReference type="PANTHER" id="PTHR46165:SF2">
    <property type="entry name" value="SET AND MYND DOMAIN-CONTAINING PROTEIN 4"/>
    <property type="match status" value="1"/>
</dbReference>
<evidence type="ECO:0000313" key="19">
    <source>
        <dbReference type="Proteomes" id="UP001497525"/>
    </source>
</evidence>
<dbReference type="GO" id="GO:0005737">
    <property type="term" value="C:cytoplasm"/>
    <property type="evidence" value="ECO:0007669"/>
    <property type="project" value="UniProtKB-SubCell"/>
</dbReference>
<keyword evidence="4" id="KW-0489">Methyltransferase</keyword>
<dbReference type="GO" id="GO:0008270">
    <property type="term" value="F:zinc ion binding"/>
    <property type="evidence" value="ECO:0007669"/>
    <property type="project" value="UniProtKB-KW"/>
</dbReference>
<dbReference type="Gene3D" id="2.170.270.10">
    <property type="entry name" value="SET domain"/>
    <property type="match status" value="2"/>
</dbReference>
<evidence type="ECO:0000256" key="2">
    <source>
        <dbReference type="ARBA" id="ARBA00004496"/>
    </source>
</evidence>
<dbReference type="Pfam" id="PF00856">
    <property type="entry name" value="SET"/>
    <property type="match status" value="1"/>
</dbReference>
<dbReference type="CDD" id="cd10536">
    <property type="entry name" value="SET_SMYD4"/>
    <property type="match status" value="1"/>
</dbReference>
<feature type="domain" description="SET" evidence="16">
    <location>
        <begin position="271"/>
        <end position="656"/>
    </location>
</feature>
<dbReference type="InterPro" id="IPR002893">
    <property type="entry name" value="Znf_MYND"/>
</dbReference>
<dbReference type="SUPFAM" id="SSF48452">
    <property type="entry name" value="TPR-like"/>
    <property type="match status" value="1"/>
</dbReference>
<evidence type="ECO:0000256" key="5">
    <source>
        <dbReference type="ARBA" id="ARBA00022679"/>
    </source>
</evidence>
<dbReference type="PROSITE" id="PS50865">
    <property type="entry name" value="ZF_MYND_2"/>
    <property type="match status" value="1"/>
</dbReference>
<evidence type="ECO:0000256" key="4">
    <source>
        <dbReference type="ARBA" id="ARBA00022603"/>
    </source>
</evidence>
<comment type="caution">
    <text evidence="18">The sequence shown here is derived from an EMBL/GenBank/DDBJ whole genome shotgun (WGS) entry which is preliminary data.</text>
</comment>
<dbReference type="Gene3D" id="1.25.40.10">
    <property type="entry name" value="Tetratricopeptide repeat domain"/>
    <property type="match status" value="1"/>
</dbReference>
<keyword evidence="5" id="KW-0808">Transferase</keyword>
<comment type="subcellular location">
    <subcellularLocation>
        <location evidence="2">Cytoplasm</location>
    </subcellularLocation>
    <subcellularLocation>
        <location evidence="1">Nucleus</location>
    </subcellularLocation>
</comment>
<feature type="domain" description="MYND-type" evidence="17">
    <location>
        <begin position="320"/>
        <end position="378"/>
    </location>
</feature>
<dbReference type="InterPro" id="IPR052097">
    <property type="entry name" value="SET-MYND_domain_protein"/>
</dbReference>
<dbReference type="SUPFAM" id="SSF82199">
    <property type="entry name" value="SET domain"/>
    <property type="match status" value="1"/>
</dbReference>
<dbReference type="EMBL" id="CAXLJL010000268">
    <property type="protein sequence ID" value="CAL5135817.1"/>
    <property type="molecule type" value="Genomic_DNA"/>
</dbReference>
<evidence type="ECO:0000256" key="10">
    <source>
        <dbReference type="ARBA" id="ARBA00023242"/>
    </source>
</evidence>
<evidence type="ECO:0000256" key="7">
    <source>
        <dbReference type="ARBA" id="ARBA00022723"/>
    </source>
</evidence>